<proteinExistence type="inferred from homology"/>
<dbReference type="PANTHER" id="PTHR30477">
    <property type="entry name" value="ABC-TRANSPORTER METAL-BINDING PROTEIN"/>
    <property type="match status" value="1"/>
</dbReference>
<dbReference type="RefSeq" id="WP_136352149.1">
    <property type="nucleotide sequence ID" value="NZ_CP046266.1"/>
</dbReference>
<dbReference type="OrthoDB" id="9788905at2"/>
<dbReference type="GO" id="GO:0055085">
    <property type="term" value="P:transmembrane transport"/>
    <property type="evidence" value="ECO:0007669"/>
    <property type="project" value="InterPro"/>
</dbReference>
<keyword evidence="5 8" id="KW-0812">Transmembrane</keyword>
<protein>
    <submittedName>
        <fullName evidence="9">Metal ABC transporter permease</fullName>
    </submittedName>
</protein>
<dbReference type="Proteomes" id="UP000310334">
    <property type="component" value="Unassembled WGS sequence"/>
</dbReference>
<name>A0A4S4C2Y2_9BACI</name>
<dbReference type="Pfam" id="PF00950">
    <property type="entry name" value="ABC-3"/>
    <property type="match status" value="1"/>
</dbReference>
<evidence type="ECO:0000256" key="1">
    <source>
        <dbReference type="ARBA" id="ARBA00004651"/>
    </source>
</evidence>
<evidence type="ECO:0000256" key="4">
    <source>
        <dbReference type="ARBA" id="ARBA00022475"/>
    </source>
</evidence>
<evidence type="ECO:0000313" key="10">
    <source>
        <dbReference type="Proteomes" id="UP000310334"/>
    </source>
</evidence>
<dbReference type="AlphaFoldDB" id="A0A4S4C2Y2"/>
<evidence type="ECO:0000256" key="2">
    <source>
        <dbReference type="ARBA" id="ARBA00008034"/>
    </source>
</evidence>
<gene>
    <name evidence="9" type="ORF">E6W99_05300</name>
</gene>
<keyword evidence="10" id="KW-1185">Reference proteome</keyword>
<dbReference type="FunFam" id="1.10.3470.10:FF:000020">
    <property type="entry name" value="Manganese ABC transporter permease protein"/>
    <property type="match status" value="1"/>
</dbReference>
<dbReference type="PANTHER" id="PTHR30477:SF8">
    <property type="entry name" value="METAL TRANSPORT SYSTEM MEMBRANE PROTEIN CT_070-RELATED"/>
    <property type="match status" value="1"/>
</dbReference>
<evidence type="ECO:0000256" key="8">
    <source>
        <dbReference type="RuleBase" id="RU003943"/>
    </source>
</evidence>
<accession>A0A4S4C2Y2</accession>
<evidence type="ECO:0000256" key="5">
    <source>
        <dbReference type="ARBA" id="ARBA00022692"/>
    </source>
</evidence>
<evidence type="ECO:0000256" key="3">
    <source>
        <dbReference type="ARBA" id="ARBA00022448"/>
    </source>
</evidence>
<keyword evidence="6" id="KW-1133">Transmembrane helix</keyword>
<dbReference type="GO" id="GO:0043190">
    <property type="term" value="C:ATP-binding cassette (ABC) transporter complex"/>
    <property type="evidence" value="ECO:0007669"/>
    <property type="project" value="InterPro"/>
</dbReference>
<comment type="similarity">
    <text evidence="2 8">Belongs to the ABC-3 integral membrane protein family.</text>
</comment>
<evidence type="ECO:0000256" key="6">
    <source>
        <dbReference type="ARBA" id="ARBA00022989"/>
    </source>
</evidence>
<dbReference type="CDD" id="cd06550">
    <property type="entry name" value="TM_ABC_iron-siderophores_like"/>
    <property type="match status" value="1"/>
</dbReference>
<dbReference type="EMBL" id="SSNT01000003">
    <property type="protein sequence ID" value="THF82064.1"/>
    <property type="molecule type" value="Genomic_DNA"/>
</dbReference>
<dbReference type="SUPFAM" id="SSF81345">
    <property type="entry name" value="ABC transporter involved in vitamin B12 uptake, BtuC"/>
    <property type="match status" value="1"/>
</dbReference>
<comment type="subcellular location">
    <subcellularLocation>
        <location evidence="1 8">Cell membrane</location>
        <topology evidence="1 8">Multi-pass membrane protein</topology>
    </subcellularLocation>
</comment>
<dbReference type="GO" id="GO:0010043">
    <property type="term" value="P:response to zinc ion"/>
    <property type="evidence" value="ECO:0007669"/>
    <property type="project" value="TreeGrafter"/>
</dbReference>
<reference evidence="9 10" key="1">
    <citation type="submission" date="2019-04" db="EMBL/GenBank/DDBJ databases">
        <title>Bacillus sediminilitoris sp. nov., isolated from a tidal flat sediment on the East China Sea.</title>
        <authorList>
            <person name="Wei Y."/>
            <person name="Mao H."/>
            <person name="Fang J."/>
        </authorList>
    </citation>
    <scope>NUCLEOTIDE SEQUENCE [LARGE SCALE GENOMIC DNA]</scope>
    <source>
        <strain evidence="9 10">DSL-17</strain>
    </source>
</reference>
<comment type="caution">
    <text evidence="9">The sequence shown here is derived from an EMBL/GenBank/DDBJ whole genome shotgun (WGS) entry which is preliminary data.</text>
</comment>
<sequence length="300" mass="32128">MTYDAWIILTGSLVGITCAMVGCFLVLRKMAMLADAISHTVLLGIVGGYLVSRSLEGPFLLIGAVVVGLLTAMLVQVLNGKGVQADAAIGVVFTSLFAVGVILLSVFAGNIHLDVDHALMGEITFIPWDTVEWNGLELGPKAVWLLTFVFIVNLLIIIFFYKEFKISSFDPEMAAAIGIPVLLIHYLQMGMLSITTVASFDSVGAILVVAMLIVPASTAYLLTDKLINMLFISAGIGVFSSFSGYYIATILNVSIAGSMATSTGILFVIAFLFSPRHGLVAKKRAQQKLSKDRNVASEIR</sequence>
<keyword evidence="3 8" id="KW-0813">Transport</keyword>
<keyword evidence="4" id="KW-1003">Cell membrane</keyword>
<dbReference type="InterPro" id="IPR037294">
    <property type="entry name" value="ABC_BtuC-like"/>
</dbReference>
<dbReference type="Gene3D" id="1.10.3470.10">
    <property type="entry name" value="ABC transporter involved in vitamin B12 uptake, BtuC"/>
    <property type="match status" value="1"/>
</dbReference>
<keyword evidence="7" id="KW-0472">Membrane</keyword>
<evidence type="ECO:0000313" key="9">
    <source>
        <dbReference type="EMBL" id="THF82064.1"/>
    </source>
</evidence>
<evidence type="ECO:0000256" key="7">
    <source>
        <dbReference type="ARBA" id="ARBA00023136"/>
    </source>
</evidence>
<organism evidence="9 10">
    <name type="scientific">Metabacillus sediminilitoris</name>
    <dbReference type="NCBI Taxonomy" id="2567941"/>
    <lineage>
        <taxon>Bacteria</taxon>
        <taxon>Bacillati</taxon>
        <taxon>Bacillota</taxon>
        <taxon>Bacilli</taxon>
        <taxon>Bacillales</taxon>
        <taxon>Bacillaceae</taxon>
        <taxon>Metabacillus</taxon>
    </lineage>
</organism>
<dbReference type="InterPro" id="IPR001626">
    <property type="entry name" value="ABC_TroCD"/>
</dbReference>